<gene>
    <name evidence="2" type="ORF">HMPREF0548_1505</name>
</gene>
<dbReference type="EMBL" id="ACGU01000069">
    <property type="protein sequence ID" value="EEJ71604.1"/>
    <property type="molecule type" value="Genomic_DNA"/>
</dbReference>
<dbReference type="STRING" id="525365.HMPREF0548_1505"/>
<feature type="domain" description="HTH cro/C1-type" evidence="1">
    <location>
        <begin position="7"/>
        <end position="60"/>
    </location>
</feature>
<proteinExistence type="predicted"/>
<dbReference type="HOGENOM" id="CLU_072045_9_0_9"/>
<dbReference type="InterPro" id="IPR001387">
    <property type="entry name" value="Cro/C1-type_HTH"/>
</dbReference>
<dbReference type="Pfam" id="PF12844">
    <property type="entry name" value="HTH_19"/>
    <property type="match status" value="1"/>
</dbReference>
<dbReference type="OrthoDB" id="1859224at2"/>
<reference evidence="2 3" key="1">
    <citation type="submission" date="2009-01" db="EMBL/GenBank/DDBJ databases">
        <authorList>
            <person name="Qin X."/>
            <person name="Bachman B."/>
            <person name="Battles P."/>
            <person name="Bell A."/>
            <person name="Bess C."/>
            <person name="Bickham C."/>
            <person name="Chaboub L."/>
            <person name="Chen D."/>
            <person name="Coyle M."/>
            <person name="Deiros D.R."/>
            <person name="Dinh H."/>
            <person name="Forbes L."/>
            <person name="Fowler G."/>
            <person name="Francisco L."/>
            <person name="Fu Q."/>
            <person name="Gubbala S."/>
            <person name="Hale W."/>
            <person name="Han Y."/>
            <person name="Hemphill L."/>
            <person name="Highlander S.K."/>
            <person name="Hirani K."/>
            <person name="Hogues M."/>
            <person name="Jackson L."/>
            <person name="Jakkamsetti A."/>
            <person name="Javaid M."/>
            <person name="Jiang H."/>
            <person name="Korchina V."/>
            <person name="Kovar C."/>
            <person name="Lara F."/>
            <person name="Lee S."/>
            <person name="Mata R."/>
            <person name="Mathew T."/>
            <person name="Moen C."/>
            <person name="Morales K."/>
            <person name="Munidasa M."/>
            <person name="Nazareth L."/>
            <person name="Ngo R."/>
            <person name="Nguyen L."/>
            <person name="Okwuonu G."/>
            <person name="Ongeri F."/>
            <person name="Patil S."/>
            <person name="Petrosino J."/>
            <person name="Pham C."/>
            <person name="Pham P."/>
            <person name="Pu L.-L."/>
            <person name="Puazo M."/>
            <person name="Raj R."/>
            <person name="Reid J."/>
            <person name="Rouhana J."/>
            <person name="Saada N."/>
            <person name="Shang Y."/>
            <person name="Simmons D."/>
            <person name="Thornton R."/>
            <person name="Warren J."/>
            <person name="Weissenberger G."/>
            <person name="Zhang J."/>
            <person name="Zhang L."/>
            <person name="Zhou C."/>
            <person name="Zhu D."/>
            <person name="Muzny D."/>
            <person name="Worley K."/>
            <person name="Gibbs R."/>
        </authorList>
    </citation>
    <scope>NUCLEOTIDE SEQUENCE [LARGE SCALE GENOMIC DNA]</scope>
    <source>
        <strain evidence="2 3">DSM 16047</strain>
    </source>
</reference>
<dbReference type="GO" id="GO:0003677">
    <property type="term" value="F:DNA binding"/>
    <property type="evidence" value="ECO:0007669"/>
    <property type="project" value="UniProtKB-KW"/>
</dbReference>
<dbReference type="RefSeq" id="WP_007126000.1">
    <property type="nucleotide sequence ID" value="NZ_AZFO01000006.1"/>
</dbReference>
<organism evidence="2 3">
    <name type="scientific">Lactobacillus ultunensis DSM 16047</name>
    <dbReference type="NCBI Taxonomy" id="525365"/>
    <lineage>
        <taxon>Bacteria</taxon>
        <taxon>Bacillati</taxon>
        <taxon>Bacillota</taxon>
        <taxon>Bacilli</taxon>
        <taxon>Lactobacillales</taxon>
        <taxon>Lactobacillaceae</taxon>
        <taxon>Lactobacillus</taxon>
    </lineage>
</organism>
<comment type="caution">
    <text evidence="2">The sequence shown here is derived from an EMBL/GenBank/DDBJ whole genome shotgun (WGS) entry which is preliminary data.</text>
</comment>
<keyword evidence="3" id="KW-1185">Reference proteome</keyword>
<evidence type="ECO:0000313" key="2">
    <source>
        <dbReference type="EMBL" id="EEJ71604.1"/>
    </source>
</evidence>
<dbReference type="PROSITE" id="PS50943">
    <property type="entry name" value="HTH_CROC1"/>
    <property type="match status" value="1"/>
</dbReference>
<dbReference type="SUPFAM" id="SSF47413">
    <property type="entry name" value="lambda repressor-like DNA-binding domains"/>
    <property type="match status" value="1"/>
</dbReference>
<accession>C2EPA9</accession>
<keyword evidence="2" id="KW-0238">DNA-binding</keyword>
<dbReference type="InterPro" id="IPR010982">
    <property type="entry name" value="Lambda_DNA-bd_dom_sf"/>
</dbReference>
<dbReference type="SMART" id="SM00530">
    <property type="entry name" value="HTH_XRE"/>
    <property type="match status" value="1"/>
</dbReference>
<sequence>MTIGEALKEERHKLGLTQKEMVKDLLSISEYSKIENNIHNIDANTLFSLLELHNIEIKNFYKKIQSEYLISENKLNLEFITKELEKCFYKNDLSSVKKIKTMLTLEPNVPIELKLKSILILSVLKHDQKAVNDKTKKQFLEEYLIKIFGQLTKIP</sequence>
<name>C2EPA9_9LACO</name>
<protein>
    <submittedName>
        <fullName evidence="2">DNA-binding helix-turn-helix protein</fullName>
    </submittedName>
</protein>
<dbReference type="Proteomes" id="UP000005583">
    <property type="component" value="Unassembled WGS sequence"/>
</dbReference>
<dbReference type="PATRIC" id="fig|525365.8.peg.1935"/>
<dbReference type="CDD" id="cd00093">
    <property type="entry name" value="HTH_XRE"/>
    <property type="match status" value="1"/>
</dbReference>
<dbReference type="Gene3D" id="1.10.260.40">
    <property type="entry name" value="lambda repressor-like DNA-binding domains"/>
    <property type="match status" value="1"/>
</dbReference>
<dbReference type="AlphaFoldDB" id="C2EPA9"/>
<evidence type="ECO:0000259" key="1">
    <source>
        <dbReference type="PROSITE" id="PS50943"/>
    </source>
</evidence>
<evidence type="ECO:0000313" key="3">
    <source>
        <dbReference type="Proteomes" id="UP000005583"/>
    </source>
</evidence>